<dbReference type="NCBIfam" id="NF001398">
    <property type="entry name" value="PRK00281.3-5"/>
    <property type="match status" value="1"/>
</dbReference>
<evidence type="ECO:0000256" key="2">
    <source>
        <dbReference type="ARBA" id="ARBA00010621"/>
    </source>
</evidence>
<comment type="function">
    <text evidence="12">Catalyzes the dephosphorylation of undecaprenyl diphosphate (UPP).</text>
</comment>
<comment type="subcellular location">
    <subcellularLocation>
        <location evidence="1 12">Cell membrane</location>
        <topology evidence="1 12">Multi-pass membrane protein</topology>
    </subcellularLocation>
</comment>
<organism evidence="13 14">
    <name type="scientific">Thermoproteus uzoniensis (strain 768-20)</name>
    <dbReference type="NCBI Taxonomy" id="999630"/>
    <lineage>
        <taxon>Archaea</taxon>
        <taxon>Thermoproteota</taxon>
        <taxon>Thermoprotei</taxon>
        <taxon>Thermoproteales</taxon>
        <taxon>Thermoproteaceae</taxon>
        <taxon>Thermoproteus</taxon>
    </lineage>
</organism>
<keyword evidence="6 12" id="KW-0812">Transmembrane</keyword>
<feature type="transmembrane region" description="Helical" evidence="12">
    <location>
        <begin position="127"/>
        <end position="147"/>
    </location>
</feature>
<evidence type="ECO:0000256" key="3">
    <source>
        <dbReference type="ARBA" id="ARBA00012374"/>
    </source>
</evidence>
<evidence type="ECO:0000313" key="14">
    <source>
        <dbReference type="Proteomes" id="UP000008138"/>
    </source>
</evidence>
<dbReference type="EMBL" id="CP002590">
    <property type="protein sequence ID" value="AEA12437.1"/>
    <property type="molecule type" value="Genomic_DNA"/>
</dbReference>
<keyword evidence="14" id="KW-1185">Reference proteome</keyword>
<dbReference type="PANTHER" id="PTHR30622:SF2">
    <property type="entry name" value="UNDECAPRENYL-DIPHOSPHATASE"/>
    <property type="match status" value="1"/>
</dbReference>
<keyword evidence="9 12" id="KW-0472">Membrane</keyword>
<feature type="transmembrane region" description="Helical" evidence="12">
    <location>
        <begin position="203"/>
        <end position="224"/>
    </location>
</feature>
<dbReference type="AlphaFoldDB" id="F2L5Z2"/>
<evidence type="ECO:0000256" key="5">
    <source>
        <dbReference type="ARBA" id="ARBA00022475"/>
    </source>
</evidence>
<reference key="2">
    <citation type="submission" date="2011-03" db="EMBL/GenBank/DDBJ databases">
        <title>Complete genome sequence of the thermoacidophilic crenarchaeon Thermoproteus uzoniensis 768-20.</title>
        <authorList>
            <person name="Mardanov A.V."/>
            <person name="Gumerov V.M."/>
            <person name="Beletsky A.V."/>
            <person name="Prokofeva M.I."/>
            <person name="Bonch-Osmolovskaya E.A."/>
            <person name="Ravin N.V."/>
            <person name="Skryabin K.G."/>
        </authorList>
    </citation>
    <scope>NUCLEOTIDE SEQUENCE</scope>
    <source>
        <strain>768-20</strain>
    </source>
</reference>
<dbReference type="EC" id="3.6.1.27" evidence="3 12"/>
<dbReference type="STRING" id="999630.TUZN_0954"/>
<feature type="transmembrane region" description="Helical" evidence="12">
    <location>
        <begin position="49"/>
        <end position="77"/>
    </location>
</feature>
<evidence type="ECO:0000256" key="11">
    <source>
        <dbReference type="ARBA" id="ARBA00047594"/>
    </source>
</evidence>
<evidence type="ECO:0000256" key="6">
    <source>
        <dbReference type="ARBA" id="ARBA00022692"/>
    </source>
</evidence>
<dbReference type="HAMAP" id="MF_01006">
    <property type="entry name" value="Undec_diphosphatase"/>
    <property type="match status" value="1"/>
</dbReference>
<evidence type="ECO:0000256" key="9">
    <source>
        <dbReference type="ARBA" id="ARBA00023136"/>
    </source>
</evidence>
<sequence>MGPAIRFIRRAPNARMNWAVDGAVLGLVQGVSEWLPISSKTQIMFVSTYLLGLTFGAAYAFGLFLEFATLAAAVIYFRREVWGVLKALALRGSAEDKMLLKYLVVVTLVTAAVAAPIYLYFSSVSGPVVGLPMIALGLVLIADGLLIRAARERHVPSRGLADLRMRDLVLIGVAQGLAAFPGVSRSGITVSAMLLMGVRPRDAFRLSFLALIPAALGASVLPLLASRHEVLAAVSLVSPQGLALAAVVATAASLLLIEALLRLASSRRIVPLVIGLGAVAIAGGTLGVLAGYG</sequence>
<accession>F2L5Z2</accession>
<keyword evidence="5 12" id="KW-1003">Cell membrane</keyword>
<comment type="catalytic activity">
    <reaction evidence="11 12">
        <text>di-trans,octa-cis-undecaprenyl diphosphate + H2O = di-trans,octa-cis-undecaprenyl phosphate + phosphate + H(+)</text>
        <dbReference type="Rhea" id="RHEA:28094"/>
        <dbReference type="ChEBI" id="CHEBI:15377"/>
        <dbReference type="ChEBI" id="CHEBI:15378"/>
        <dbReference type="ChEBI" id="CHEBI:43474"/>
        <dbReference type="ChEBI" id="CHEBI:58405"/>
        <dbReference type="ChEBI" id="CHEBI:60392"/>
        <dbReference type="EC" id="3.6.1.27"/>
    </reaction>
</comment>
<evidence type="ECO:0000313" key="13">
    <source>
        <dbReference type="EMBL" id="AEA12437.1"/>
    </source>
</evidence>
<keyword evidence="8 12" id="KW-1133">Transmembrane helix</keyword>
<dbReference type="InterPro" id="IPR003824">
    <property type="entry name" value="UppP"/>
</dbReference>
<dbReference type="HOGENOM" id="CLU_060296_1_2_2"/>
<comment type="similarity">
    <text evidence="2 12">Belongs to the UppP family.</text>
</comment>
<protein>
    <recommendedName>
        <fullName evidence="4 12">Undecaprenyl-diphosphatase</fullName>
        <ecNumber evidence="3 12">3.6.1.27</ecNumber>
    </recommendedName>
    <alternativeName>
        <fullName evidence="10 12">Undecaprenyl pyrophosphate phosphatase</fullName>
    </alternativeName>
</protein>
<proteinExistence type="inferred from homology"/>
<evidence type="ECO:0000256" key="1">
    <source>
        <dbReference type="ARBA" id="ARBA00004651"/>
    </source>
</evidence>
<evidence type="ECO:0000256" key="4">
    <source>
        <dbReference type="ARBA" id="ARBA00021581"/>
    </source>
</evidence>
<feature type="transmembrane region" description="Helical" evidence="12">
    <location>
        <begin position="269"/>
        <end position="292"/>
    </location>
</feature>
<feature type="transmembrane region" description="Helical" evidence="12">
    <location>
        <begin position="230"/>
        <end position="257"/>
    </location>
</feature>
<evidence type="ECO:0000256" key="12">
    <source>
        <dbReference type="HAMAP-Rule" id="MF_01006"/>
    </source>
</evidence>
<dbReference type="PANTHER" id="PTHR30622">
    <property type="entry name" value="UNDECAPRENYL-DIPHOSPHATASE"/>
    <property type="match status" value="1"/>
</dbReference>
<feature type="transmembrane region" description="Helical" evidence="12">
    <location>
        <begin position="98"/>
        <end position="121"/>
    </location>
</feature>
<evidence type="ECO:0000256" key="10">
    <source>
        <dbReference type="ARBA" id="ARBA00032707"/>
    </source>
</evidence>
<dbReference type="Pfam" id="PF02673">
    <property type="entry name" value="BacA"/>
    <property type="match status" value="1"/>
</dbReference>
<evidence type="ECO:0000256" key="8">
    <source>
        <dbReference type="ARBA" id="ARBA00022989"/>
    </source>
</evidence>
<dbReference type="KEGG" id="tuz:TUZN_0954"/>
<dbReference type="Proteomes" id="UP000008138">
    <property type="component" value="Chromosome"/>
</dbReference>
<reference evidence="13 14" key="1">
    <citation type="journal article" date="2011" name="J. Bacteriol.">
        <title>Complete genome sequence of the thermoacidophilic crenarchaeon Thermoproteus uzoniensis 768-20.</title>
        <authorList>
            <person name="Mardanov A.V."/>
            <person name="Gumerov V.M."/>
            <person name="Beletsky A.V."/>
            <person name="Prokofeva M.I."/>
            <person name="Bonch-Osmolovskaya E.A."/>
            <person name="Ravin N.V."/>
            <person name="Skryabin K.G."/>
        </authorList>
    </citation>
    <scope>NUCLEOTIDE SEQUENCE [LARGE SCALE GENOMIC DNA]</scope>
    <source>
        <strain evidence="13 14">768-20</strain>
    </source>
</reference>
<gene>
    <name evidence="12" type="primary">uppP</name>
    <name evidence="13" type="ordered locus">TUZN_0954</name>
</gene>
<name>F2L5Z2_THEU7</name>
<dbReference type="GO" id="GO:0005886">
    <property type="term" value="C:plasma membrane"/>
    <property type="evidence" value="ECO:0007669"/>
    <property type="project" value="UniProtKB-SubCell"/>
</dbReference>
<evidence type="ECO:0000256" key="7">
    <source>
        <dbReference type="ARBA" id="ARBA00022801"/>
    </source>
</evidence>
<dbReference type="eggNOG" id="arCOG04761">
    <property type="taxonomic scope" value="Archaea"/>
</dbReference>
<dbReference type="GO" id="GO:0050380">
    <property type="term" value="F:undecaprenyl-diphosphatase activity"/>
    <property type="evidence" value="ECO:0007669"/>
    <property type="project" value="UniProtKB-UniRule"/>
</dbReference>
<keyword evidence="7 12" id="KW-0378">Hydrolase</keyword>